<dbReference type="GO" id="GO:0000820">
    <property type="term" value="P:regulation of glutamine family amino acid metabolic process"/>
    <property type="evidence" value="ECO:0007669"/>
    <property type="project" value="TreeGrafter"/>
</dbReference>
<dbReference type="EMBL" id="JAAYYP010000090">
    <property type="protein sequence ID" value="NLF90273.1"/>
    <property type="molecule type" value="Genomic_DNA"/>
</dbReference>
<dbReference type="InterPro" id="IPR023057">
    <property type="entry name" value="GlnE"/>
</dbReference>
<keyword evidence="1 3" id="KW-0808">Transferase</keyword>
<evidence type="ECO:0000313" key="4">
    <source>
        <dbReference type="Proteomes" id="UP000523614"/>
    </source>
</evidence>
<dbReference type="AlphaFoldDB" id="A0A847H981"/>
<comment type="caution">
    <text evidence="3">The sequence shown here is derived from an EMBL/GenBank/DDBJ whole genome shotgun (WGS) entry which is preliminary data.</text>
</comment>
<dbReference type="InterPro" id="IPR013546">
    <property type="entry name" value="PII_UdlTrfase/GS_AdlTrfase"/>
</dbReference>
<sequence length="183" mass="21042">GDEELGTRFLRMIDEFRYPENGASTSDIREIRRMKARIDDERLPHGADRNTHTKLGRGALTDIEWTVQLLTMMHAHEHEELHNTSTLEVLDVLAEKRIIPPEQVRILREAWLFATNARNSLVLVKGRRMDQLPGPGPALAQVAGAAGWDPEDYQGYLEQYLRLTRKARQVVDEVFWGEQSMEP</sequence>
<accession>A0A847H981</accession>
<feature type="non-terminal residue" evidence="3">
    <location>
        <position position="1"/>
    </location>
</feature>
<keyword evidence="3" id="KW-0548">Nucleotidyltransferase</keyword>
<gene>
    <name evidence="3" type="ORF">GX570_02850</name>
</gene>
<organism evidence="3 4">
    <name type="scientific">Corynebacterium marinum</name>
    <dbReference type="NCBI Taxonomy" id="349751"/>
    <lineage>
        <taxon>Bacteria</taxon>
        <taxon>Bacillati</taxon>
        <taxon>Actinomycetota</taxon>
        <taxon>Actinomycetes</taxon>
        <taxon>Mycobacteriales</taxon>
        <taxon>Corynebacteriaceae</taxon>
        <taxon>Corynebacterium</taxon>
    </lineage>
</organism>
<dbReference type="PANTHER" id="PTHR30621:SF0">
    <property type="entry name" value="BIFUNCTIONAL GLUTAMINE SYNTHETASE ADENYLYLTRANSFERASE_ADENYLYL-REMOVING ENZYME"/>
    <property type="match status" value="1"/>
</dbReference>
<dbReference type="Pfam" id="PF08335">
    <property type="entry name" value="GlnD_UR_UTase"/>
    <property type="match status" value="1"/>
</dbReference>
<dbReference type="Proteomes" id="UP000523614">
    <property type="component" value="Unassembled WGS sequence"/>
</dbReference>
<name>A0A847H981_9CORY</name>
<reference evidence="3 4" key="1">
    <citation type="journal article" date="2020" name="Biotechnol. Biofuels">
        <title>New insights from the biogas microbiome by comprehensive genome-resolved metagenomics of nearly 1600 species originating from multiple anaerobic digesters.</title>
        <authorList>
            <person name="Campanaro S."/>
            <person name="Treu L."/>
            <person name="Rodriguez-R L.M."/>
            <person name="Kovalovszki A."/>
            <person name="Ziels R.M."/>
            <person name="Maus I."/>
            <person name="Zhu X."/>
            <person name="Kougias P.G."/>
            <person name="Basile A."/>
            <person name="Luo G."/>
            <person name="Schluter A."/>
            <person name="Konstantinidis K.T."/>
            <person name="Angelidaki I."/>
        </authorList>
    </citation>
    <scope>NUCLEOTIDE SEQUENCE [LARGE SCALE GENOMIC DNA]</scope>
    <source>
        <strain evidence="3">AS06rmzACSIP_235</strain>
    </source>
</reference>
<dbReference type="Gene3D" id="1.20.120.330">
    <property type="entry name" value="Nucleotidyltransferases domain 2"/>
    <property type="match status" value="1"/>
</dbReference>
<proteinExistence type="predicted"/>
<evidence type="ECO:0000256" key="1">
    <source>
        <dbReference type="ARBA" id="ARBA00022679"/>
    </source>
</evidence>
<evidence type="ECO:0000313" key="3">
    <source>
        <dbReference type="EMBL" id="NLF90273.1"/>
    </source>
</evidence>
<feature type="domain" description="PII-uridylyltransferase/Glutamine-synthetase adenylyltransferase" evidence="2">
    <location>
        <begin position="32"/>
        <end position="174"/>
    </location>
</feature>
<protein>
    <submittedName>
        <fullName evidence="3">Bifunctional glutamine-synthetase adenylyltransferase/deadenyltransferase</fullName>
    </submittedName>
</protein>
<dbReference type="SUPFAM" id="SSF81593">
    <property type="entry name" value="Nucleotidyltransferase substrate binding subunit/domain"/>
    <property type="match status" value="1"/>
</dbReference>
<dbReference type="GO" id="GO:0008882">
    <property type="term" value="F:[glutamate-ammonia-ligase] adenylyltransferase activity"/>
    <property type="evidence" value="ECO:0007669"/>
    <property type="project" value="InterPro"/>
</dbReference>
<dbReference type="PANTHER" id="PTHR30621">
    <property type="entry name" value="GLUTAMINE SYNTHETASE ADENYLYLTRANSFERASE"/>
    <property type="match status" value="1"/>
</dbReference>
<evidence type="ECO:0000259" key="2">
    <source>
        <dbReference type="Pfam" id="PF08335"/>
    </source>
</evidence>
<dbReference type="GO" id="GO:0005829">
    <property type="term" value="C:cytosol"/>
    <property type="evidence" value="ECO:0007669"/>
    <property type="project" value="TreeGrafter"/>
</dbReference>